<protein>
    <recommendedName>
        <fullName evidence="5">RNase H type-1 domain-containing protein</fullName>
    </recommendedName>
</protein>
<dbReference type="Pfam" id="PF03732">
    <property type="entry name" value="Retrotrans_gag"/>
    <property type="match status" value="1"/>
</dbReference>
<reference evidence="3" key="1">
    <citation type="submission" date="2018-05" db="EMBL/GenBank/DDBJ databases">
        <title>Draft genome of Mucuna pruriens seed.</title>
        <authorList>
            <person name="Nnadi N.E."/>
            <person name="Vos R."/>
            <person name="Hasami M.H."/>
            <person name="Devisetty U.K."/>
            <person name="Aguiy J.C."/>
        </authorList>
    </citation>
    <scope>NUCLEOTIDE SEQUENCE [LARGE SCALE GENOMIC DNA]</scope>
    <source>
        <strain evidence="3">JCA_2017</strain>
    </source>
</reference>
<dbReference type="Proteomes" id="UP000257109">
    <property type="component" value="Unassembled WGS sequence"/>
</dbReference>
<accession>A0A371FPD9</accession>
<organism evidence="3 4">
    <name type="scientific">Mucuna pruriens</name>
    <name type="common">Velvet bean</name>
    <name type="synonym">Dolichos pruriens</name>
    <dbReference type="NCBI Taxonomy" id="157652"/>
    <lineage>
        <taxon>Eukaryota</taxon>
        <taxon>Viridiplantae</taxon>
        <taxon>Streptophyta</taxon>
        <taxon>Embryophyta</taxon>
        <taxon>Tracheophyta</taxon>
        <taxon>Spermatophyta</taxon>
        <taxon>Magnoliopsida</taxon>
        <taxon>eudicotyledons</taxon>
        <taxon>Gunneridae</taxon>
        <taxon>Pentapetalae</taxon>
        <taxon>rosids</taxon>
        <taxon>fabids</taxon>
        <taxon>Fabales</taxon>
        <taxon>Fabaceae</taxon>
        <taxon>Papilionoideae</taxon>
        <taxon>50 kb inversion clade</taxon>
        <taxon>NPAAA clade</taxon>
        <taxon>indigoferoid/millettioid clade</taxon>
        <taxon>Phaseoleae</taxon>
        <taxon>Mucuna</taxon>
    </lineage>
</organism>
<name>A0A371FPD9_MUCPR</name>
<dbReference type="PANTHER" id="PTHR48475:SF2">
    <property type="entry name" value="RIBONUCLEASE H"/>
    <property type="match status" value="1"/>
</dbReference>
<evidence type="ECO:0000259" key="1">
    <source>
        <dbReference type="Pfam" id="PF03732"/>
    </source>
</evidence>
<comment type="caution">
    <text evidence="3">The sequence shown here is derived from an EMBL/GenBank/DDBJ whole genome shotgun (WGS) entry which is preliminary data.</text>
</comment>
<dbReference type="InterPro" id="IPR043502">
    <property type="entry name" value="DNA/RNA_pol_sf"/>
</dbReference>
<sequence>MYISGGNDRLSYRLFPGTLRGVAMHWMATLPARSIRTFNDLAGLFLSQFAANKTKRMEVADLFDIKQSRGESLKGKERSFVWTLECEEAFLCLKAILATPPVLVRLVSGAPLYVYISVSDAAISTILIQERDGEQRPVLRKPDLAGRMVAWSVQLSEFDISFERRGHIKAQALADFIIELTPPAEPTIGRDWYLSVDGSSNHAGRGAGIILERPDGILIKQSLHFEFRASNNQEEYEALLVGMKLA</sequence>
<dbReference type="InterPro" id="IPR036397">
    <property type="entry name" value="RNaseH_sf"/>
</dbReference>
<feature type="domain" description="Retrotransposon gag" evidence="1">
    <location>
        <begin position="14"/>
        <end position="74"/>
    </location>
</feature>
<gene>
    <name evidence="3" type="ORF">CR513_39279</name>
</gene>
<evidence type="ECO:0000313" key="3">
    <source>
        <dbReference type="EMBL" id="RDX80197.1"/>
    </source>
</evidence>
<dbReference type="EMBL" id="QJKJ01008297">
    <property type="protein sequence ID" value="RDX80197.1"/>
    <property type="molecule type" value="Genomic_DNA"/>
</dbReference>
<dbReference type="SUPFAM" id="SSF56672">
    <property type="entry name" value="DNA/RNA polymerases"/>
    <property type="match status" value="1"/>
</dbReference>
<dbReference type="PANTHER" id="PTHR48475">
    <property type="entry name" value="RIBONUCLEASE H"/>
    <property type="match status" value="1"/>
</dbReference>
<evidence type="ECO:0000313" key="4">
    <source>
        <dbReference type="Proteomes" id="UP000257109"/>
    </source>
</evidence>
<evidence type="ECO:0000259" key="2">
    <source>
        <dbReference type="Pfam" id="PF17919"/>
    </source>
</evidence>
<dbReference type="Gene3D" id="3.30.420.10">
    <property type="entry name" value="Ribonuclease H-like superfamily/Ribonuclease H"/>
    <property type="match status" value="1"/>
</dbReference>
<dbReference type="InterPro" id="IPR005162">
    <property type="entry name" value="Retrotrans_gag_dom"/>
</dbReference>
<dbReference type="InterPro" id="IPR012337">
    <property type="entry name" value="RNaseH-like_sf"/>
</dbReference>
<dbReference type="SUPFAM" id="SSF53098">
    <property type="entry name" value="Ribonuclease H-like"/>
    <property type="match status" value="1"/>
</dbReference>
<dbReference type="GO" id="GO:0003676">
    <property type="term" value="F:nucleic acid binding"/>
    <property type="evidence" value="ECO:0007669"/>
    <property type="project" value="InterPro"/>
</dbReference>
<keyword evidence="4" id="KW-1185">Reference proteome</keyword>
<evidence type="ECO:0008006" key="5">
    <source>
        <dbReference type="Google" id="ProtNLM"/>
    </source>
</evidence>
<feature type="non-terminal residue" evidence="3">
    <location>
        <position position="1"/>
    </location>
</feature>
<dbReference type="AlphaFoldDB" id="A0A371FPD9"/>
<dbReference type="Pfam" id="PF17919">
    <property type="entry name" value="RT_RNaseH_2"/>
    <property type="match status" value="1"/>
</dbReference>
<feature type="domain" description="Reverse transcriptase/retrotransposon-derived protein RNase H-like" evidence="2">
    <location>
        <begin position="82"/>
        <end position="138"/>
    </location>
</feature>
<proteinExistence type="predicted"/>
<dbReference type="InterPro" id="IPR041577">
    <property type="entry name" value="RT_RNaseH_2"/>
</dbReference>